<dbReference type="EMBL" id="QXFW01002846">
    <property type="protein sequence ID" value="KAE8974936.1"/>
    <property type="molecule type" value="Genomic_DNA"/>
</dbReference>
<dbReference type="EMBL" id="QXGE01003029">
    <property type="protein sequence ID" value="KAE9277562.1"/>
    <property type="molecule type" value="Genomic_DNA"/>
</dbReference>
<evidence type="ECO:0000313" key="13">
    <source>
        <dbReference type="Proteomes" id="UP000433483"/>
    </source>
</evidence>
<dbReference type="Proteomes" id="UP000460718">
    <property type="component" value="Unassembled WGS sequence"/>
</dbReference>
<feature type="compositionally biased region" description="Polar residues" evidence="1">
    <location>
        <begin position="51"/>
        <end position="63"/>
    </location>
</feature>
<dbReference type="Proteomes" id="UP000433483">
    <property type="component" value="Unassembled WGS sequence"/>
</dbReference>
<dbReference type="Proteomes" id="UP000488956">
    <property type="component" value="Unassembled WGS sequence"/>
</dbReference>
<feature type="chain" id="PRO_5036165653" description="RxLR effector protein" evidence="2">
    <location>
        <begin position="22"/>
        <end position="63"/>
    </location>
</feature>
<dbReference type="AlphaFoldDB" id="A0A6A3QB37"/>
<evidence type="ECO:0000313" key="15">
    <source>
        <dbReference type="Proteomes" id="UP000440367"/>
    </source>
</evidence>
<evidence type="ECO:0000313" key="6">
    <source>
        <dbReference type="EMBL" id="KAE9072351.1"/>
    </source>
</evidence>
<evidence type="ECO:0000313" key="12">
    <source>
        <dbReference type="Proteomes" id="UP000429523"/>
    </source>
</evidence>
<dbReference type="EMBL" id="QXGC01003008">
    <property type="protein sequence ID" value="KAE9179489.1"/>
    <property type="molecule type" value="Genomic_DNA"/>
</dbReference>
<keyword evidence="13" id="KW-1185">Reference proteome</keyword>
<dbReference type="Proteomes" id="UP000437068">
    <property type="component" value="Unassembled WGS sequence"/>
</dbReference>
<dbReference type="EMBL" id="QXGD01002930">
    <property type="protein sequence ID" value="KAE9182477.1"/>
    <property type="molecule type" value="Genomic_DNA"/>
</dbReference>
<evidence type="ECO:0000313" key="19">
    <source>
        <dbReference type="Proteomes" id="UP000476176"/>
    </source>
</evidence>
<dbReference type="EMBL" id="QXGB01002984">
    <property type="protein sequence ID" value="KAE9173585.1"/>
    <property type="molecule type" value="Genomic_DNA"/>
</dbReference>
<proteinExistence type="predicted"/>
<dbReference type="Proteomes" id="UP000440732">
    <property type="component" value="Unassembled WGS sequence"/>
</dbReference>
<evidence type="ECO:0000313" key="18">
    <source>
        <dbReference type="Proteomes" id="UP000460718"/>
    </source>
</evidence>
<dbReference type="Proteomes" id="UP000441208">
    <property type="component" value="Unassembled WGS sequence"/>
</dbReference>
<feature type="signal peptide" evidence="2">
    <location>
        <begin position="1"/>
        <end position="21"/>
    </location>
</feature>
<evidence type="ECO:0000256" key="2">
    <source>
        <dbReference type="SAM" id="SignalP"/>
    </source>
</evidence>
<evidence type="ECO:0000313" key="5">
    <source>
        <dbReference type="EMBL" id="KAE9071913.1"/>
    </source>
</evidence>
<sequence length="63" mass="6680">MLNFMLSANLMFSAISDFAASTTNGPSTICMDHRSSTVAEAPPRQPPKPSCATSSTSTRGIWT</sequence>
<evidence type="ECO:0000313" key="7">
    <source>
        <dbReference type="EMBL" id="KAE9088336.1"/>
    </source>
</evidence>
<protein>
    <recommendedName>
        <fullName evidence="21">RxLR effector protein</fullName>
    </recommendedName>
</protein>
<evidence type="ECO:0000313" key="11">
    <source>
        <dbReference type="EMBL" id="KAE9277562.1"/>
    </source>
</evidence>
<evidence type="ECO:0000313" key="4">
    <source>
        <dbReference type="EMBL" id="KAE8974936.1"/>
    </source>
</evidence>
<feature type="region of interest" description="Disordered" evidence="1">
    <location>
        <begin position="35"/>
        <end position="63"/>
    </location>
</feature>
<keyword evidence="2" id="KW-0732">Signal</keyword>
<dbReference type="Proteomes" id="UP000476176">
    <property type="component" value="Unassembled WGS sequence"/>
</dbReference>
<dbReference type="EMBL" id="QXFZ01002960">
    <property type="protein sequence ID" value="KAE9072351.1"/>
    <property type="molecule type" value="Genomic_DNA"/>
</dbReference>
<accession>A0A6A3QB37</accession>
<evidence type="ECO:0000313" key="8">
    <source>
        <dbReference type="EMBL" id="KAE9173585.1"/>
    </source>
</evidence>
<evidence type="ECO:0000256" key="1">
    <source>
        <dbReference type="SAM" id="MobiDB-lite"/>
    </source>
</evidence>
<name>A0A6A3QB37_9STRA</name>
<evidence type="ECO:0008006" key="21">
    <source>
        <dbReference type="Google" id="ProtNLM"/>
    </source>
</evidence>
<comment type="caution">
    <text evidence="6">The sequence shown here is derived from an EMBL/GenBank/DDBJ whole genome shotgun (WGS) entry which is preliminary data.</text>
</comment>
<dbReference type="EMBL" id="QXGF01002981">
    <property type="protein sequence ID" value="KAE8922756.1"/>
    <property type="molecule type" value="Genomic_DNA"/>
</dbReference>
<dbReference type="EMBL" id="QXGA01003042">
    <property type="protein sequence ID" value="KAE9088336.1"/>
    <property type="molecule type" value="Genomic_DNA"/>
</dbReference>
<evidence type="ECO:0000313" key="16">
    <source>
        <dbReference type="Proteomes" id="UP000440732"/>
    </source>
</evidence>
<evidence type="ECO:0000313" key="3">
    <source>
        <dbReference type="EMBL" id="KAE8922756.1"/>
    </source>
</evidence>
<evidence type="ECO:0000313" key="14">
    <source>
        <dbReference type="Proteomes" id="UP000437068"/>
    </source>
</evidence>
<dbReference type="Proteomes" id="UP000429523">
    <property type="component" value="Unassembled WGS sequence"/>
</dbReference>
<evidence type="ECO:0000313" key="10">
    <source>
        <dbReference type="EMBL" id="KAE9182477.1"/>
    </source>
</evidence>
<organism evidence="6 17">
    <name type="scientific">Phytophthora fragariae</name>
    <dbReference type="NCBI Taxonomy" id="53985"/>
    <lineage>
        <taxon>Eukaryota</taxon>
        <taxon>Sar</taxon>
        <taxon>Stramenopiles</taxon>
        <taxon>Oomycota</taxon>
        <taxon>Peronosporomycetes</taxon>
        <taxon>Peronosporales</taxon>
        <taxon>Peronosporaceae</taxon>
        <taxon>Phytophthora</taxon>
    </lineage>
</organism>
<gene>
    <name evidence="11" type="ORF">PF001_g25592</name>
    <name evidence="10" type="ORF">PF002_g26976</name>
    <name evidence="9" type="ORF">PF004_g25141</name>
    <name evidence="8" type="ORF">PF005_g26207</name>
    <name evidence="7" type="ORF">PF006_g25605</name>
    <name evidence="6" type="ORF">PF007_g26209</name>
    <name evidence="3" type="ORF">PF009_g26982</name>
    <name evidence="5" type="ORF">PF010_g25684</name>
    <name evidence="4" type="ORF">PF011_g24668</name>
</gene>
<evidence type="ECO:0000313" key="20">
    <source>
        <dbReference type="Proteomes" id="UP000488956"/>
    </source>
</evidence>
<reference evidence="12 13" key="1">
    <citation type="submission" date="2018-08" db="EMBL/GenBank/DDBJ databases">
        <title>Genomic investigation of the strawberry pathogen Phytophthora fragariae indicates pathogenicity is determined by transcriptional variation in three key races.</title>
        <authorList>
            <person name="Adams T.M."/>
            <person name="Armitage A.D."/>
            <person name="Sobczyk M.K."/>
            <person name="Bates H.J."/>
            <person name="Dunwell J.M."/>
            <person name="Nellist C.F."/>
            <person name="Harrison R.J."/>
        </authorList>
    </citation>
    <scope>NUCLEOTIDE SEQUENCE [LARGE SCALE GENOMIC DNA]</scope>
    <source>
        <strain evidence="11 14">A4</strain>
        <strain evidence="10 15">BC-1</strain>
        <strain evidence="9 19">BC-23</strain>
        <strain evidence="8 13">NOV-27</strain>
        <strain evidence="7 16">NOV-5</strain>
        <strain evidence="6 17">NOV-71</strain>
        <strain evidence="3 12">NOV-9</strain>
        <strain evidence="5 20">ONT-3</strain>
        <strain evidence="4 18">SCRP245</strain>
    </source>
</reference>
<evidence type="ECO:0000313" key="17">
    <source>
        <dbReference type="Proteomes" id="UP000441208"/>
    </source>
</evidence>
<dbReference type="Proteomes" id="UP000440367">
    <property type="component" value="Unassembled WGS sequence"/>
</dbReference>
<dbReference type="EMBL" id="QXFX01003002">
    <property type="protein sequence ID" value="KAE9071913.1"/>
    <property type="molecule type" value="Genomic_DNA"/>
</dbReference>
<evidence type="ECO:0000313" key="9">
    <source>
        <dbReference type="EMBL" id="KAE9179489.1"/>
    </source>
</evidence>